<organism evidence="1 2">
    <name type="scientific">Methanohalobium evestigatum (strain ATCC BAA-1072 / DSM 3721 / NBRC 107634 / OCM 161 / Z-7303)</name>
    <dbReference type="NCBI Taxonomy" id="644295"/>
    <lineage>
        <taxon>Archaea</taxon>
        <taxon>Methanobacteriati</taxon>
        <taxon>Methanobacteriota</taxon>
        <taxon>Stenosarchaea group</taxon>
        <taxon>Methanomicrobia</taxon>
        <taxon>Methanosarcinales</taxon>
        <taxon>Methanosarcinaceae</taxon>
        <taxon>Methanohalobium</taxon>
    </lineage>
</organism>
<dbReference type="CDD" id="cd00586">
    <property type="entry name" value="4HBT"/>
    <property type="match status" value="1"/>
</dbReference>
<gene>
    <name evidence="1" type="ordered locus">Metev_0788</name>
</gene>
<dbReference type="Pfam" id="PF13279">
    <property type="entry name" value="4HBT_2"/>
    <property type="match status" value="1"/>
</dbReference>
<dbReference type="Gene3D" id="3.10.129.10">
    <property type="entry name" value="Hotdog Thioesterase"/>
    <property type="match status" value="1"/>
</dbReference>
<dbReference type="InterPro" id="IPR029069">
    <property type="entry name" value="HotDog_dom_sf"/>
</dbReference>
<name>D7E8L7_METEZ</name>
<dbReference type="SUPFAM" id="SSF54637">
    <property type="entry name" value="Thioesterase/thiol ester dehydrase-isomerase"/>
    <property type="match status" value="1"/>
</dbReference>
<evidence type="ECO:0000313" key="1">
    <source>
        <dbReference type="EMBL" id="ADI73688.1"/>
    </source>
</evidence>
<protein>
    <submittedName>
        <fullName evidence="1">Thioesterase superfamily protein</fullName>
    </submittedName>
</protein>
<keyword evidence="2" id="KW-1185">Reference proteome</keyword>
<dbReference type="Proteomes" id="UP000000391">
    <property type="component" value="Chromosome"/>
</dbReference>
<dbReference type="OrthoDB" id="56956at2157"/>
<dbReference type="EMBL" id="CP002069">
    <property type="protein sequence ID" value="ADI73688.1"/>
    <property type="molecule type" value="Genomic_DNA"/>
</dbReference>
<dbReference type="AlphaFoldDB" id="D7E8L7"/>
<reference evidence="1 2" key="1">
    <citation type="submission" date="2010-06" db="EMBL/GenBank/DDBJ databases">
        <title>Complete sequence chromosome of Methanohalobium evestigatum Z-7303.</title>
        <authorList>
            <consortium name="US DOE Joint Genome Institute"/>
            <person name="Lucas S."/>
            <person name="Copeland A."/>
            <person name="Lapidus A."/>
            <person name="Cheng J.-F."/>
            <person name="Bruce D."/>
            <person name="Goodwin L."/>
            <person name="Pitluck S."/>
            <person name="Saunders E."/>
            <person name="Detter J.C."/>
            <person name="Han C."/>
            <person name="Tapia R."/>
            <person name="Land M."/>
            <person name="Hauser L."/>
            <person name="Kyrpides N."/>
            <person name="Mikhailova N."/>
            <person name="Sieprawska-Lupa M."/>
            <person name="Whitman W.B."/>
            <person name="Anderson I."/>
            <person name="Woyke T."/>
        </authorList>
    </citation>
    <scope>NUCLEOTIDE SEQUENCE [LARGE SCALE GENOMIC DNA]</scope>
    <source>
        <strain evidence="2">ATCC BAA-1072 / DSM 3721 / NBRC 107634 / OCM 161 / Z-7303</strain>
    </source>
</reference>
<dbReference type="HOGENOM" id="CLU_101141_2_1_2"/>
<dbReference type="KEGG" id="mev:Metev_0788"/>
<accession>D7E8L7</accession>
<dbReference type="RefSeq" id="WP_013194256.1">
    <property type="nucleotide sequence ID" value="NC_014253.1"/>
</dbReference>
<dbReference type="STRING" id="644295.Metev_0788"/>
<dbReference type="GeneID" id="9346413"/>
<sequence length="132" mass="15400">MFKTTVTPRFGDMDGLGHINNTVLPVWFEQSRNPIFRIFTPDLNPAKWKLIMVRTEFDFVDELFYGIDVEIKTYVLNIGNTSFTVGHEAWQYGKLRAKGKAIMVHYDFGLKKSIQIPDSIRESLKEHLYPEE</sequence>
<evidence type="ECO:0000313" key="2">
    <source>
        <dbReference type="Proteomes" id="UP000000391"/>
    </source>
</evidence>
<proteinExistence type="predicted"/>